<dbReference type="GO" id="GO:0016020">
    <property type="term" value="C:membrane"/>
    <property type="evidence" value="ECO:0007669"/>
    <property type="project" value="UniProtKB-SubCell"/>
</dbReference>
<keyword evidence="4 6" id="KW-0472">Membrane</keyword>
<keyword evidence="3 6" id="KW-1133">Transmembrane helix</keyword>
<evidence type="ECO:0000256" key="5">
    <source>
        <dbReference type="SAM" id="MobiDB-lite"/>
    </source>
</evidence>
<keyword evidence="2 6" id="KW-0812">Transmembrane</keyword>
<dbReference type="OrthoDB" id="4526930at2759"/>
<evidence type="ECO:0000256" key="1">
    <source>
        <dbReference type="ARBA" id="ARBA00004167"/>
    </source>
</evidence>
<feature type="compositionally biased region" description="Low complexity" evidence="5">
    <location>
        <begin position="128"/>
        <end position="148"/>
    </location>
</feature>
<evidence type="ECO:0000256" key="3">
    <source>
        <dbReference type="ARBA" id="ARBA00022989"/>
    </source>
</evidence>
<feature type="compositionally biased region" description="Low complexity" evidence="5">
    <location>
        <begin position="252"/>
        <end position="262"/>
    </location>
</feature>
<dbReference type="EMBL" id="EQ962655">
    <property type="protein sequence ID" value="EED18564.1"/>
    <property type="molecule type" value="Genomic_DNA"/>
</dbReference>
<dbReference type="AlphaFoldDB" id="B8MCB8"/>
<dbReference type="RefSeq" id="XP_002482556.1">
    <property type="nucleotide sequence ID" value="XM_002482511.1"/>
</dbReference>
<feature type="compositionally biased region" description="Polar residues" evidence="5">
    <location>
        <begin position="263"/>
        <end position="278"/>
    </location>
</feature>
<gene>
    <name evidence="7" type="ORF">TSTA_122930</name>
</gene>
<evidence type="ECO:0000256" key="4">
    <source>
        <dbReference type="ARBA" id="ARBA00023136"/>
    </source>
</evidence>
<protein>
    <recommendedName>
        <fullName evidence="9">Mid2 domain-containing protein</fullName>
    </recommendedName>
</protein>
<dbReference type="InterPro" id="IPR051694">
    <property type="entry name" value="Immunoregulatory_rcpt-like"/>
</dbReference>
<organism evidence="7 8">
    <name type="scientific">Talaromyces stipitatus (strain ATCC 10500 / CBS 375.48 / QM 6759 / NRRL 1006)</name>
    <name type="common">Penicillium stipitatum</name>
    <dbReference type="NCBI Taxonomy" id="441959"/>
    <lineage>
        <taxon>Eukaryota</taxon>
        <taxon>Fungi</taxon>
        <taxon>Dikarya</taxon>
        <taxon>Ascomycota</taxon>
        <taxon>Pezizomycotina</taxon>
        <taxon>Eurotiomycetes</taxon>
        <taxon>Eurotiomycetidae</taxon>
        <taxon>Eurotiales</taxon>
        <taxon>Trichocomaceae</taxon>
        <taxon>Talaromyces</taxon>
        <taxon>Talaromyces sect. Talaromyces</taxon>
    </lineage>
</organism>
<dbReference type="STRING" id="441959.B8MCB8"/>
<accession>B8MCB8</accession>
<feature type="region of interest" description="Disordered" evidence="5">
    <location>
        <begin position="224"/>
        <end position="291"/>
    </location>
</feature>
<feature type="compositionally biased region" description="Low complexity" evidence="5">
    <location>
        <begin position="229"/>
        <end position="240"/>
    </location>
</feature>
<evidence type="ECO:0000313" key="8">
    <source>
        <dbReference type="Proteomes" id="UP000001745"/>
    </source>
</evidence>
<feature type="compositionally biased region" description="Polar residues" evidence="5">
    <location>
        <begin position="112"/>
        <end position="127"/>
    </location>
</feature>
<dbReference type="HOGENOM" id="CLU_853050_0_0_1"/>
<evidence type="ECO:0000256" key="6">
    <source>
        <dbReference type="SAM" id="Phobius"/>
    </source>
</evidence>
<evidence type="ECO:0008006" key="9">
    <source>
        <dbReference type="Google" id="ProtNLM"/>
    </source>
</evidence>
<evidence type="ECO:0000256" key="2">
    <source>
        <dbReference type="ARBA" id="ARBA00022692"/>
    </source>
</evidence>
<dbReference type="GO" id="GO:0071944">
    <property type="term" value="C:cell periphery"/>
    <property type="evidence" value="ECO:0007669"/>
    <property type="project" value="UniProtKB-ARBA"/>
</dbReference>
<reference evidence="8" key="1">
    <citation type="journal article" date="2015" name="Genome Announc.">
        <title>Genome sequence of the AIDS-associated pathogen Penicillium marneffei (ATCC18224) and its near taxonomic relative Talaromyces stipitatus (ATCC10500).</title>
        <authorList>
            <person name="Nierman W.C."/>
            <person name="Fedorova-Abrams N.D."/>
            <person name="Andrianopoulos A."/>
        </authorList>
    </citation>
    <scope>NUCLEOTIDE SEQUENCE [LARGE SCALE GENOMIC DNA]</scope>
    <source>
        <strain evidence="8">ATCC 10500 / CBS 375.48 / QM 6759 / NRRL 1006</strain>
    </source>
</reference>
<dbReference type="GeneID" id="8097758"/>
<proteinExistence type="predicted"/>
<dbReference type="Proteomes" id="UP000001745">
    <property type="component" value="Unassembled WGS sequence"/>
</dbReference>
<feature type="transmembrane region" description="Helical" evidence="6">
    <location>
        <begin position="158"/>
        <end position="181"/>
    </location>
</feature>
<dbReference type="PANTHER" id="PTHR15549">
    <property type="entry name" value="PAIRED IMMUNOGLOBULIN-LIKE TYPE 2 RECEPTOR"/>
    <property type="match status" value="1"/>
</dbReference>
<comment type="subcellular location">
    <subcellularLocation>
        <location evidence="1">Membrane</location>
        <topology evidence="1">Single-pass membrane protein</topology>
    </subcellularLocation>
</comment>
<feature type="region of interest" description="Disordered" evidence="5">
    <location>
        <begin position="112"/>
        <end position="148"/>
    </location>
</feature>
<sequence length="326" mass="34619">MELPASLCFATPLMIIRLWRFNYQGTGFGLFYYYLVLFYTDFLSNINRSVAPLSPRLRLSLYELTDSRLQDFSLSTIAIPTASASIFTNTIPISNGQVTTVTITYAPAATSSAGNTTAISSPSDTPTSGNSGDSSSSGSSISSNAQKSSSGLSTGAKIGIGVGAGVGGLAIIGGIIALIVYCCARRRRETTAVGTNIVYAPANNAEDDKADAPVVTPIYHEHKPELDSQQQEQRLQQQVHDQQHNPAGLAAPVSPVSDDPSSTTGRTSELHSESQGYYQSPDGGAQELGAVSSYQHHYQYHLGVVTQAEMPADQGQGHGNTRHELQ</sequence>
<feature type="transmembrane region" description="Helical" evidence="6">
    <location>
        <begin position="21"/>
        <end position="40"/>
    </location>
</feature>
<dbReference type="InParanoid" id="B8MCB8"/>
<dbReference type="VEuPathDB" id="FungiDB:TSTA_122930"/>
<evidence type="ECO:0000313" key="7">
    <source>
        <dbReference type="EMBL" id="EED18564.1"/>
    </source>
</evidence>
<keyword evidence="8" id="KW-1185">Reference proteome</keyword>
<name>B8MCB8_TALSN</name>